<accession>A0A8T3UYE0</accession>
<reference evidence="1 2" key="1">
    <citation type="submission" date="2020-09" db="EMBL/GenBank/DDBJ databases">
        <title>Genomic characterization of a novel Parvarchaeota family in acid mine drainage sediments.</title>
        <authorList>
            <person name="Luo Z.-H."/>
        </authorList>
    </citation>
    <scope>NUCLEOTIDE SEQUENCE [LARGE SCALE GENOMIC DNA]</scope>
    <source>
        <strain evidence="1">MAS1_bins.189</strain>
    </source>
</reference>
<evidence type="ECO:0000313" key="2">
    <source>
        <dbReference type="Proteomes" id="UP000718571"/>
    </source>
</evidence>
<dbReference type="Proteomes" id="UP000718571">
    <property type="component" value="Unassembled WGS sequence"/>
</dbReference>
<dbReference type="AlphaFoldDB" id="A0A8T3UYE0"/>
<proteinExistence type="predicted"/>
<organism evidence="1 2">
    <name type="scientific">Candidatus Acidifodinimicrobium mancum</name>
    <dbReference type="NCBI Taxonomy" id="2898728"/>
    <lineage>
        <taxon>Archaea</taxon>
        <taxon>Candidatus Parvarchaeota</taxon>
        <taxon>Candidatus Acidifodinimicrobiaceae</taxon>
        <taxon>Candidatus Acidifodinimicrobium</taxon>
    </lineage>
</organism>
<gene>
    <name evidence="1" type="ORF">IHE51_01195</name>
</gene>
<protein>
    <submittedName>
        <fullName evidence="1">Uncharacterized protein</fullName>
    </submittedName>
</protein>
<dbReference type="EMBL" id="JADFAR010000013">
    <property type="protein sequence ID" value="MBE5728457.1"/>
    <property type="molecule type" value="Genomic_DNA"/>
</dbReference>
<sequence>MGKGIKPNGMQYNFSGYAPDNIPGKEGSDVSQENQPFRRRIDDFVDSIKGQLGKTGGSVGDLNSNLEISKLYVEADSGRATQANQENTILEHQRLDRLAERALNFPKKSCGLKKIYGYAPRYVNSSGNYVYYKDAETGEMRPLVVFKALYAYRFYDKKSEYDMSMYEAILNISEKASNLGLYIGEVKRDLINAHIKNESFEIRGYTHWRINGSDDYDSNGKTIAYEVKGPLLYSVPKRFFKGTYNFAKGDVVGPRLEIFSRSKTEAP</sequence>
<feature type="non-terminal residue" evidence="1">
    <location>
        <position position="267"/>
    </location>
</feature>
<comment type="caution">
    <text evidence="1">The sequence shown here is derived from an EMBL/GenBank/DDBJ whole genome shotgun (WGS) entry which is preliminary data.</text>
</comment>
<name>A0A8T3UYE0_9ARCH</name>
<evidence type="ECO:0000313" key="1">
    <source>
        <dbReference type="EMBL" id="MBE5728457.1"/>
    </source>
</evidence>